<comment type="subunit">
    <text evidence="2">Homotetramer.</text>
</comment>
<evidence type="ECO:0000256" key="4">
    <source>
        <dbReference type="ARBA" id="ARBA00023027"/>
    </source>
</evidence>
<evidence type="ECO:0000313" key="7">
    <source>
        <dbReference type="Proteomes" id="UP001060507"/>
    </source>
</evidence>
<dbReference type="InterPro" id="IPR002347">
    <property type="entry name" value="SDR_fam"/>
</dbReference>
<dbReference type="GO" id="GO:0016491">
    <property type="term" value="F:oxidoreductase activity"/>
    <property type="evidence" value="ECO:0007669"/>
    <property type="project" value="UniProtKB-KW"/>
</dbReference>
<dbReference type="PANTHER" id="PTHR24321">
    <property type="entry name" value="DEHYDROGENASES, SHORT CHAIN"/>
    <property type="match status" value="1"/>
</dbReference>
<evidence type="ECO:0000256" key="2">
    <source>
        <dbReference type="ARBA" id="ARBA00011881"/>
    </source>
</evidence>
<gene>
    <name evidence="6" type="primary">fabG_2</name>
    <name evidence="6" type="ORF">NUKP37_09170</name>
</gene>
<dbReference type="NCBIfam" id="NF009468">
    <property type="entry name" value="PRK12826.1-4"/>
    <property type="match status" value="1"/>
</dbReference>
<dbReference type="PRINTS" id="PR00081">
    <property type="entry name" value="GDHRDH"/>
</dbReference>
<dbReference type="NCBIfam" id="NF004202">
    <property type="entry name" value="PRK05653.2-2"/>
    <property type="match status" value="1"/>
</dbReference>
<dbReference type="InterPro" id="IPR057326">
    <property type="entry name" value="KR_dom"/>
</dbReference>
<dbReference type="Gene3D" id="3.40.50.720">
    <property type="entry name" value="NAD(P)-binding Rossmann-like Domain"/>
    <property type="match status" value="1"/>
</dbReference>
<evidence type="ECO:0000313" key="6">
    <source>
        <dbReference type="EMBL" id="GKJ87672.1"/>
    </source>
</evidence>
<dbReference type="Proteomes" id="UP001060507">
    <property type="component" value="Unassembled WGS sequence"/>
</dbReference>
<evidence type="ECO:0000256" key="1">
    <source>
        <dbReference type="ARBA" id="ARBA00006484"/>
    </source>
</evidence>
<keyword evidence="3" id="KW-0560">Oxidoreductase</keyword>
<proteinExistence type="inferred from homology"/>
<dbReference type="SMART" id="SM00822">
    <property type="entry name" value="PKS_KR"/>
    <property type="match status" value="1"/>
</dbReference>
<dbReference type="InterPro" id="IPR036291">
    <property type="entry name" value="NAD(P)-bd_dom_sf"/>
</dbReference>
<name>A0A9P3P481_KLEVA</name>
<dbReference type="SUPFAM" id="SSF51735">
    <property type="entry name" value="NAD(P)-binding Rossmann-fold domains"/>
    <property type="match status" value="1"/>
</dbReference>
<dbReference type="FunFam" id="3.40.50.720:FF:000084">
    <property type="entry name" value="Short-chain dehydrogenase reductase"/>
    <property type="match status" value="1"/>
</dbReference>
<keyword evidence="4" id="KW-0520">NAD</keyword>
<dbReference type="PANTHER" id="PTHR24321:SF8">
    <property type="entry name" value="ESTRADIOL 17-BETA-DEHYDROGENASE 8-RELATED"/>
    <property type="match status" value="1"/>
</dbReference>
<feature type="domain" description="Ketoreductase" evidence="5">
    <location>
        <begin position="8"/>
        <end position="188"/>
    </location>
</feature>
<dbReference type="AlphaFoldDB" id="A0A9P3P481"/>
<protein>
    <submittedName>
        <fullName evidence="6">3-oxoacyl-(ACP) reductase</fullName>
    </submittedName>
</protein>
<dbReference type="PRINTS" id="PR00080">
    <property type="entry name" value="SDRFAMILY"/>
</dbReference>
<evidence type="ECO:0000256" key="3">
    <source>
        <dbReference type="ARBA" id="ARBA00023002"/>
    </source>
</evidence>
<dbReference type="NCBIfam" id="NF009466">
    <property type="entry name" value="PRK12826.1-2"/>
    <property type="match status" value="1"/>
</dbReference>
<dbReference type="Pfam" id="PF13561">
    <property type="entry name" value="adh_short_C2"/>
    <property type="match status" value="1"/>
</dbReference>
<comment type="caution">
    <text evidence="6">The sequence shown here is derived from an EMBL/GenBank/DDBJ whole genome shotgun (WGS) entry which is preliminary data.</text>
</comment>
<organism evidence="6 7">
    <name type="scientific">Klebsiella variicola</name>
    <dbReference type="NCBI Taxonomy" id="244366"/>
    <lineage>
        <taxon>Bacteria</taxon>
        <taxon>Pseudomonadati</taxon>
        <taxon>Pseudomonadota</taxon>
        <taxon>Gammaproteobacteria</taxon>
        <taxon>Enterobacterales</taxon>
        <taxon>Enterobacteriaceae</taxon>
        <taxon>Klebsiella/Raoultella group</taxon>
        <taxon>Klebsiella</taxon>
        <taxon>Klebsiella pneumoniae complex</taxon>
    </lineage>
</organism>
<comment type="similarity">
    <text evidence="1">Belongs to the short-chain dehydrogenases/reductases (SDR) family.</text>
</comment>
<sequence>MMSDFMNKHVLVTGGSSGIGLGIALGFARAGAKVTITARTPSRIDSAIGQAAEQGLTLRGLTCNVSHAEEVKACVAEAAQQWGGLDIVCCNAGIFPSAPLADMSEQQWDEVQAINSKGTFLTVQAALPWLKRAEYGRIILTSSITGPVTGYPGWAHYAASKAAQLGFMRSAALELAGDNITVNAVLPGNIVTEGLRDMGEDYIAGMASAVPLKRLGTVEDIAAAALFFASRQAGYITGQSLIVDGGQILPESAACLN</sequence>
<accession>A0A9P3P481</accession>
<dbReference type="EMBL" id="BQTA01000002">
    <property type="protein sequence ID" value="GKJ87672.1"/>
    <property type="molecule type" value="Genomic_DNA"/>
</dbReference>
<reference evidence="6" key="1">
    <citation type="journal article" date="2022" name="J. Appl. Microbiol.">
        <title>PCR-based ORF typing of Klebsiella pneumoniae for rapid identification of global clones and transmission events.</title>
        <authorList>
            <person name="Nonogaki R."/>
            <person name="Iijima A."/>
            <person name="Kawamura K."/>
            <person name="Kayama S."/>
            <person name="Sugai M."/>
            <person name="Yagi T."/>
            <person name="Arakawa Y."/>
            <person name="Doi Y."/>
            <person name="Suzuki M."/>
        </authorList>
    </citation>
    <scope>NUCLEOTIDE SEQUENCE</scope>
    <source>
        <strain evidence="6">NUKP-37</strain>
    </source>
</reference>
<evidence type="ECO:0000259" key="5">
    <source>
        <dbReference type="SMART" id="SM00822"/>
    </source>
</evidence>